<dbReference type="EMBL" id="JATAAI010000001">
    <property type="protein sequence ID" value="KAK1749012.1"/>
    <property type="molecule type" value="Genomic_DNA"/>
</dbReference>
<dbReference type="InterPro" id="IPR001753">
    <property type="entry name" value="Enoyl-CoA_hydra/iso"/>
</dbReference>
<dbReference type="PANTHER" id="PTHR11941">
    <property type="entry name" value="ENOYL-COA HYDRATASE-RELATED"/>
    <property type="match status" value="1"/>
</dbReference>
<organism evidence="3 4">
    <name type="scientific">Skeletonema marinoi</name>
    <dbReference type="NCBI Taxonomy" id="267567"/>
    <lineage>
        <taxon>Eukaryota</taxon>
        <taxon>Sar</taxon>
        <taxon>Stramenopiles</taxon>
        <taxon>Ochrophyta</taxon>
        <taxon>Bacillariophyta</taxon>
        <taxon>Coscinodiscophyceae</taxon>
        <taxon>Thalassiosirophycidae</taxon>
        <taxon>Thalassiosirales</taxon>
        <taxon>Skeletonemataceae</taxon>
        <taxon>Skeletonema</taxon>
        <taxon>Skeletonema marinoi-dohrnii complex</taxon>
    </lineage>
</organism>
<comment type="similarity">
    <text evidence="1 2">Belongs to the enoyl-CoA hydratase/isomerase family.</text>
</comment>
<dbReference type="PANTHER" id="PTHR11941:SF45">
    <property type="entry name" value="ENOYL-COA DELTA ISOMERASE 1, MITOCHONDRIAL"/>
    <property type="match status" value="1"/>
</dbReference>
<dbReference type="AlphaFoldDB" id="A0AAD8YMZ7"/>
<dbReference type="InterPro" id="IPR018376">
    <property type="entry name" value="Enoyl-CoA_hyd/isom_CS"/>
</dbReference>
<evidence type="ECO:0000256" key="2">
    <source>
        <dbReference type="RuleBase" id="RU003707"/>
    </source>
</evidence>
<dbReference type="Pfam" id="PF00378">
    <property type="entry name" value="ECH_1"/>
    <property type="match status" value="1"/>
</dbReference>
<name>A0AAD8YMZ7_9STRA</name>
<reference evidence="3" key="1">
    <citation type="submission" date="2023-06" db="EMBL/GenBank/DDBJ databases">
        <title>Survivors Of The Sea: Transcriptome response of Skeletonema marinoi to long-term dormancy.</title>
        <authorList>
            <person name="Pinder M.I.M."/>
            <person name="Kourtchenko O."/>
            <person name="Robertson E.K."/>
            <person name="Larsson T."/>
            <person name="Maumus F."/>
            <person name="Osuna-Cruz C.M."/>
            <person name="Vancaester E."/>
            <person name="Stenow R."/>
            <person name="Vandepoele K."/>
            <person name="Ploug H."/>
            <person name="Bruchert V."/>
            <person name="Godhe A."/>
            <person name="Topel M."/>
        </authorList>
    </citation>
    <scope>NUCLEOTIDE SEQUENCE</scope>
    <source>
        <strain evidence="3">R05AC</strain>
    </source>
</reference>
<evidence type="ECO:0000313" key="3">
    <source>
        <dbReference type="EMBL" id="KAK1749012.1"/>
    </source>
</evidence>
<sequence>MKKSVDRSKTLMKTIQSPKCYLASSNAAIFSAGLDVAELIAPDPGRLPQFWKSLQQVYIDLYGSRLATVACLTGHAPAAGCFLAMACDYRVMYAGGTVNGRKHMPKIGLNETQLGIAAPPWMGQLLVRTIGFRRAELALAMGTLFPHILLWRLGCG</sequence>
<comment type="caution">
    <text evidence="3">The sequence shown here is derived from an EMBL/GenBank/DDBJ whole genome shotgun (WGS) entry which is preliminary data.</text>
</comment>
<proteinExistence type="inferred from homology"/>
<dbReference type="InterPro" id="IPR029045">
    <property type="entry name" value="ClpP/crotonase-like_dom_sf"/>
</dbReference>
<dbReference type="GO" id="GO:0006635">
    <property type="term" value="P:fatty acid beta-oxidation"/>
    <property type="evidence" value="ECO:0007669"/>
    <property type="project" value="TreeGrafter"/>
</dbReference>
<dbReference type="SUPFAM" id="SSF52096">
    <property type="entry name" value="ClpP/crotonase"/>
    <property type="match status" value="1"/>
</dbReference>
<dbReference type="CDD" id="cd06558">
    <property type="entry name" value="crotonase-like"/>
    <property type="match status" value="1"/>
</dbReference>
<evidence type="ECO:0000313" key="4">
    <source>
        <dbReference type="Proteomes" id="UP001224775"/>
    </source>
</evidence>
<dbReference type="Proteomes" id="UP001224775">
    <property type="component" value="Unassembled WGS sequence"/>
</dbReference>
<dbReference type="Gene3D" id="3.90.226.10">
    <property type="entry name" value="2-enoyl-CoA Hydratase, Chain A, domain 1"/>
    <property type="match status" value="1"/>
</dbReference>
<gene>
    <name evidence="3" type="ORF">QTG54_000951</name>
</gene>
<dbReference type="PROSITE" id="PS00166">
    <property type="entry name" value="ENOYL_COA_HYDRATASE"/>
    <property type="match status" value="1"/>
</dbReference>
<accession>A0AAD8YMZ7</accession>
<keyword evidence="4" id="KW-1185">Reference proteome</keyword>
<dbReference type="GO" id="GO:0003824">
    <property type="term" value="F:catalytic activity"/>
    <property type="evidence" value="ECO:0007669"/>
    <property type="project" value="InterPro"/>
</dbReference>
<protein>
    <submittedName>
        <fullName evidence="3">Enoyl-CoA hydratase/isomerase family protein</fullName>
    </submittedName>
</protein>
<evidence type="ECO:0000256" key="1">
    <source>
        <dbReference type="ARBA" id="ARBA00005254"/>
    </source>
</evidence>
<dbReference type="GO" id="GO:0005739">
    <property type="term" value="C:mitochondrion"/>
    <property type="evidence" value="ECO:0007669"/>
    <property type="project" value="TreeGrafter"/>
</dbReference>